<name>X1VL40_9ZZZZ</name>
<feature type="non-terminal residue" evidence="1">
    <location>
        <position position="1"/>
    </location>
</feature>
<organism evidence="1">
    <name type="scientific">marine sediment metagenome</name>
    <dbReference type="NCBI Taxonomy" id="412755"/>
    <lineage>
        <taxon>unclassified sequences</taxon>
        <taxon>metagenomes</taxon>
        <taxon>ecological metagenomes</taxon>
    </lineage>
</organism>
<protein>
    <submittedName>
        <fullName evidence="1">Uncharacterized protein</fullName>
    </submittedName>
</protein>
<sequence>SICICLTRMIPQVANKTKIVDNRYIVESSIKLKLYCGKDSVSNVLCLPKRFKKEKI</sequence>
<dbReference type="AlphaFoldDB" id="X1VL40"/>
<gene>
    <name evidence="1" type="ORF">S12H4_61374</name>
</gene>
<evidence type="ECO:0000313" key="1">
    <source>
        <dbReference type="EMBL" id="GAJ19967.1"/>
    </source>
</evidence>
<accession>X1VL40</accession>
<proteinExistence type="predicted"/>
<reference evidence="1" key="1">
    <citation type="journal article" date="2014" name="Front. Microbiol.">
        <title>High frequency of phylogenetically diverse reductive dehalogenase-homologous genes in deep subseafloor sedimentary metagenomes.</title>
        <authorList>
            <person name="Kawai M."/>
            <person name="Futagami T."/>
            <person name="Toyoda A."/>
            <person name="Takaki Y."/>
            <person name="Nishi S."/>
            <person name="Hori S."/>
            <person name="Arai W."/>
            <person name="Tsubouchi T."/>
            <person name="Morono Y."/>
            <person name="Uchiyama I."/>
            <person name="Ito T."/>
            <person name="Fujiyama A."/>
            <person name="Inagaki F."/>
            <person name="Takami H."/>
        </authorList>
    </citation>
    <scope>NUCLEOTIDE SEQUENCE</scope>
    <source>
        <strain evidence="1">Expedition CK06-06</strain>
    </source>
</reference>
<comment type="caution">
    <text evidence="1">The sequence shown here is derived from an EMBL/GenBank/DDBJ whole genome shotgun (WGS) entry which is preliminary data.</text>
</comment>
<dbReference type="EMBL" id="BARW01040718">
    <property type="protein sequence ID" value="GAJ19967.1"/>
    <property type="molecule type" value="Genomic_DNA"/>
</dbReference>